<dbReference type="EMBL" id="JACJHT010000006">
    <property type="protein sequence ID" value="MBA9041789.1"/>
    <property type="molecule type" value="Genomic_DNA"/>
</dbReference>
<keyword evidence="1" id="KW-0812">Transmembrane</keyword>
<protein>
    <submittedName>
        <fullName evidence="2">NAD(P)-dependent dehydrogenase (Short-subunit alcohol dehydrogenase family)</fullName>
    </submittedName>
</protein>
<evidence type="ECO:0000313" key="3">
    <source>
        <dbReference type="Proteomes" id="UP000543174"/>
    </source>
</evidence>
<evidence type="ECO:0000256" key="1">
    <source>
        <dbReference type="SAM" id="Phobius"/>
    </source>
</evidence>
<accession>A0A7W3NF06</accession>
<dbReference type="SUPFAM" id="SSF51735">
    <property type="entry name" value="NAD(P)-binding Rossmann-fold domains"/>
    <property type="match status" value="1"/>
</dbReference>
<dbReference type="Pfam" id="PF00106">
    <property type="entry name" value="adh_short"/>
    <property type="match status" value="1"/>
</dbReference>
<dbReference type="AlphaFoldDB" id="A0A7W3NF06"/>
<dbReference type="RefSeq" id="WP_259394348.1">
    <property type="nucleotide sequence ID" value="NZ_JACJHT010000006.1"/>
</dbReference>
<sequence length="247" mass="28361">MTKNMLITNCQQSFNRLIGEYYLNRNYNVVFHFDNENSKQKYENELSKTDNNTDNYMLITNSNIDFNSLEKDMDIINDYFGAIDILIHGNEMVDETKFFLEDPIGLECTIEKLFERIYLFNRVVTSRMMKAKKGKVIFPLIFDVLYFAGYPSSPMLNNGKISLMKCMSHELSAFKVNVNAMTLGYFDNDFDSATKKELKKKLEIFALKPRLLPLQDLIPALNMLVEPPVATIGGENIHIGAGTETVI</sequence>
<proteinExistence type="predicted"/>
<organism evidence="2 3">
    <name type="scientific">Priestia aryabhattai</name>
    <name type="common">Bacillus aryabhattai</name>
    <dbReference type="NCBI Taxonomy" id="412384"/>
    <lineage>
        <taxon>Bacteria</taxon>
        <taxon>Bacillati</taxon>
        <taxon>Bacillota</taxon>
        <taxon>Bacilli</taxon>
        <taxon>Bacillales</taxon>
        <taxon>Bacillaceae</taxon>
        <taxon>Priestia</taxon>
    </lineage>
</organism>
<reference evidence="2" key="1">
    <citation type="submission" date="2020-08" db="EMBL/GenBank/DDBJ databases">
        <title>Functional genomics of gut bacteria from endangered species of beetles.</title>
        <authorList>
            <person name="Carlos-Shanley C."/>
        </authorList>
    </citation>
    <scope>NUCLEOTIDE SEQUENCE [LARGE SCALE GENOMIC DNA]</scope>
    <source>
        <strain evidence="2">S00060</strain>
    </source>
</reference>
<evidence type="ECO:0000313" key="2">
    <source>
        <dbReference type="EMBL" id="MBA9041789.1"/>
    </source>
</evidence>
<gene>
    <name evidence="2" type="ORF">HNP21_004919</name>
</gene>
<comment type="caution">
    <text evidence="2">The sequence shown here is derived from an EMBL/GenBank/DDBJ whole genome shotgun (WGS) entry which is preliminary data.</text>
</comment>
<keyword evidence="1" id="KW-0472">Membrane</keyword>
<keyword evidence="3" id="KW-1185">Reference proteome</keyword>
<dbReference type="Gene3D" id="3.40.50.720">
    <property type="entry name" value="NAD(P)-binding Rossmann-like Domain"/>
    <property type="match status" value="1"/>
</dbReference>
<dbReference type="Proteomes" id="UP000543174">
    <property type="component" value="Unassembled WGS sequence"/>
</dbReference>
<keyword evidence="1" id="KW-1133">Transmembrane helix</keyword>
<name>A0A7W3NF06_PRIAR</name>
<dbReference type="InterPro" id="IPR002347">
    <property type="entry name" value="SDR_fam"/>
</dbReference>
<feature type="transmembrane region" description="Helical" evidence="1">
    <location>
        <begin position="136"/>
        <end position="156"/>
    </location>
</feature>
<dbReference type="InterPro" id="IPR036291">
    <property type="entry name" value="NAD(P)-bd_dom_sf"/>
</dbReference>